<dbReference type="EMBL" id="CP067016">
    <property type="protein sequence ID" value="QQN56312.1"/>
    <property type="molecule type" value="Genomic_DNA"/>
</dbReference>
<keyword evidence="2" id="KW-1185">Reference proteome</keyword>
<dbReference type="KEGG" id="aob:I6H46_01395"/>
<gene>
    <name evidence="1" type="ORF">I6H46_01395</name>
</gene>
<name>A0A7T7UU77_9FIRM</name>
<proteinExistence type="predicted"/>
<evidence type="ECO:0000313" key="2">
    <source>
        <dbReference type="Proteomes" id="UP000595871"/>
    </source>
</evidence>
<organism evidence="1 2">
    <name type="scientific">Anaerococcus obesiensis</name>
    <dbReference type="NCBI Taxonomy" id="1287640"/>
    <lineage>
        <taxon>Bacteria</taxon>
        <taxon>Bacillati</taxon>
        <taxon>Bacillota</taxon>
        <taxon>Tissierellia</taxon>
        <taxon>Tissierellales</taxon>
        <taxon>Peptoniphilaceae</taxon>
        <taxon>Anaerococcus</taxon>
    </lineage>
</organism>
<evidence type="ECO:0000313" key="1">
    <source>
        <dbReference type="EMBL" id="QQN56312.1"/>
    </source>
</evidence>
<protein>
    <submittedName>
        <fullName evidence="1">Uncharacterized protein</fullName>
    </submittedName>
</protein>
<sequence length="92" mass="10715">MPEKQAGERIAAYNIEFVREIKPKVDKKQRRGTRVDGEELLDNTATITNKQTGIEFKILKQKSYGKYIKGAKFTIKKYTDKTYTTVDKNLRK</sequence>
<dbReference type="Proteomes" id="UP000595871">
    <property type="component" value="Chromosome"/>
</dbReference>
<dbReference type="RefSeq" id="WP_200225992.1">
    <property type="nucleotide sequence ID" value="NZ_CP067016.1"/>
</dbReference>
<reference evidence="1 2" key="1">
    <citation type="submission" date="2020-12" db="EMBL/GenBank/DDBJ databases">
        <title>FDA dAtabase for Regulatory Grade micrObial Sequences (FDA-ARGOS): Supporting development and validation of Infectious Disease Dx tests.</title>
        <authorList>
            <person name="Sproer C."/>
            <person name="Gronow S."/>
            <person name="Severitt S."/>
            <person name="Schroder I."/>
            <person name="Tallon L."/>
            <person name="Sadzewicz L."/>
            <person name="Zhao X."/>
            <person name="Boylan J."/>
            <person name="Ott S."/>
            <person name="Bowen H."/>
            <person name="Vavikolanu K."/>
            <person name="Mehta A."/>
            <person name="Aluvathingal J."/>
            <person name="Nadendla S."/>
            <person name="Lowell S."/>
            <person name="Myers T."/>
            <person name="Yan Y."/>
            <person name="Sichtig H."/>
        </authorList>
    </citation>
    <scope>NUCLEOTIDE SEQUENCE [LARGE SCALE GENOMIC DNA]</scope>
    <source>
        <strain evidence="1 2">FDAARGOS_989</strain>
    </source>
</reference>
<accession>A0A7T7UU77</accession>
<dbReference type="AlphaFoldDB" id="A0A7T7UU77"/>